<reference evidence="2 3" key="1">
    <citation type="submission" date="2021-03" db="EMBL/GenBank/DDBJ databases">
        <title>Sequencing the genomes of 1000 actinobacteria strains.</title>
        <authorList>
            <person name="Klenk H.-P."/>
        </authorList>
    </citation>
    <scope>NUCLEOTIDE SEQUENCE [LARGE SCALE GENOMIC DNA]</scope>
    <source>
        <strain evidence="2 3">DSM 18824</strain>
    </source>
</reference>
<keyword evidence="3" id="KW-1185">Reference proteome</keyword>
<sequence length="60" mass="6312">MSDPALRQFVERATGSSCHSAGSGWKMPTSVPSSRTSAGTAKSPLAAPYPRNRPPDRLIA</sequence>
<gene>
    <name evidence="2" type="ORF">JOF29_007540</name>
</gene>
<protein>
    <submittedName>
        <fullName evidence="2">Uncharacterized protein</fullName>
    </submittedName>
</protein>
<organism evidence="2 3">
    <name type="scientific">Kribbella aluminosa</name>
    <dbReference type="NCBI Taxonomy" id="416017"/>
    <lineage>
        <taxon>Bacteria</taxon>
        <taxon>Bacillati</taxon>
        <taxon>Actinomycetota</taxon>
        <taxon>Actinomycetes</taxon>
        <taxon>Propionibacteriales</taxon>
        <taxon>Kribbellaceae</taxon>
        <taxon>Kribbella</taxon>
    </lineage>
</organism>
<feature type="region of interest" description="Disordered" evidence="1">
    <location>
        <begin position="1"/>
        <end position="60"/>
    </location>
</feature>
<dbReference type="Proteomes" id="UP000755585">
    <property type="component" value="Unassembled WGS sequence"/>
</dbReference>
<dbReference type="EMBL" id="JAGINT010000002">
    <property type="protein sequence ID" value="MBP2356430.1"/>
    <property type="molecule type" value="Genomic_DNA"/>
</dbReference>
<feature type="compositionally biased region" description="Polar residues" evidence="1">
    <location>
        <begin position="30"/>
        <end position="40"/>
    </location>
</feature>
<evidence type="ECO:0000313" key="3">
    <source>
        <dbReference type="Proteomes" id="UP000755585"/>
    </source>
</evidence>
<proteinExistence type="predicted"/>
<comment type="caution">
    <text evidence="2">The sequence shown here is derived from an EMBL/GenBank/DDBJ whole genome shotgun (WGS) entry which is preliminary data.</text>
</comment>
<name>A0ABS4UXR1_9ACTN</name>
<evidence type="ECO:0000256" key="1">
    <source>
        <dbReference type="SAM" id="MobiDB-lite"/>
    </source>
</evidence>
<accession>A0ABS4UXR1</accession>
<evidence type="ECO:0000313" key="2">
    <source>
        <dbReference type="EMBL" id="MBP2356430.1"/>
    </source>
</evidence>